<proteinExistence type="predicted"/>
<comment type="caution">
    <text evidence="1">The sequence shown here is derived from an EMBL/GenBank/DDBJ whole genome shotgun (WGS) entry which is preliminary data.</text>
</comment>
<evidence type="ECO:0000313" key="1">
    <source>
        <dbReference type="EMBL" id="RVW87254.1"/>
    </source>
</evidence>
<name>A0A438HS12_VITVI</name>
<dbReference type="Proteomes" id="UP000288805">
    <property type="component" value="Unassembled WGS sequence"/>
</dbReference>
<protein>
    <submittedName>
        <fullName evidence="1">Uncharacterized protein</fullName>
    </submittedName>
</protein>
<reference evidence="1 2" key="1">
    <citation type="journal article" date="2018" name="PLoS Genet.">
        <title>Population sequencing reveals clonal diversity and ancestral inbreeding in the grapevine cultivar Chardonnay.</title>
        <authorList>
            <person name="Roach M.J."/>
            <person name="Johnson D.L."/>
            <person name="Bohlmann J."/>
            <person name="van Vuuren H.J."/>
            <person name="Jones S.J."/>
            <person name="Pretorius I.S."/>
            <person name="Schmidt S.A."/>
            <person name="Borneman A.R."/>
        </authorList>
    </citation>
    <scope>NUCLEOTIDE SEQUENCE [LARGE SCALE GENOMIC DNA]</scope>
    <source>
        <strain evidence="2">cv. Chardonnay</strain>
        <tissue evidence="1">Leaf</tissue>
    </source>
</reference>
<sequence length="68" mass="7700">MMINKDKRIIVVKDMVRDVVIKDMESTCQPPTTNSEACISLTSTTKKENSFVLYTLRIPSILSPCHMP</sequence>
<accession>A0A438HS12</accession>
<dbReference type="EMBL" id="QGNW01000185">
    <property type="protein sequence ID" value="RVW87254.1"/>
    <property type="molecule type" value="Genomic_DNA"/>
</dbReference>
<evidence type="ECO:0000313" key="2">
    <source>
        <dbReference type="Proteomes" id="UP000288805"/>
    </source>
</evidence>
<dbReference type="AlphaFoldDB" id="A0A438HS12"/>
<gene>
    <name evidence="1" type="ORF">CK203_037210</name>
</gene>
<organism evidence="1 2">
    <name type="scientific">Vitis vinifera</name>
    <name type="common">Grape</name>
    <dbReference type="NCBI Taxonomy" id="29760"/>
    <lineage>
        <taxon>Eukaryota</taxon>
        <taxon>Viridiplantae</taxon>
        <taxon>Streptophyta</taxon>
        <taxon>Embryophyta</taxon>
        <taxon>Tracheophyta</taxon>
        <taxon>Spermatophyta</taxon>
        <taxon>Magnoliopsida</taxon>
        <taxon>eudicotyledons</taxon>
        <taxon>Gunneridae</taxon>
        <taxon>Pentapetalae</taxon>
        <taxon>rosids</taxon>
        <taxon>Vitales</taxon>
        <taxon>Vitaceae</taxon>
        <taxon>Viteae</taxon>
        <taxon>Vitis</taxon>
    </lineage>
</organism>